<dbReference type="AlphaFoldDB" id="A0A0G1VVU0"/>
<feature type="non-terminal residue" evidence="1">
    <location>
        <position position="1"/>
    </location>
</feature>
<protein>
    <submittedName>
        <fullName evidence="1">Uncharacterized protein</fullName>
    </submittedName>
</protein>
<sequence>RACNSHAALVAALKETTEALAVMHQRYDPDYGPREAFLVRLRNLLAIPDDYAIACWLALGYPDEEDSGRIVQHFPDIRDRIRTNGWFAG</sequence>
<reference evidence="1 2" key="1">
    <citation type="journal article" date="2015" name="Nature">
        <title>rRNA introns, odd ribosomes, and small enigmatic genomes across a large radiation of phyla.</title>
        <authorList>
            <person name="Brown C.T."/>
            <person name="Hug L.A."/>
            <person name="Thomas B.C."/>
            <person name="Sharon I."/>
            <person name="Castelle C.J."/>
            <person name="Singh A."/>
            <person name="Wilkins M.J."/>
            <person name="Williams K.H."/>
            <person name="Banfield J.F."/>
        </authorList>
    </citation>
    <scope>NUCLEOTIDE SEQUENCE [LARGE SCALE GENOMIC DNA]</scope>
</reference>
<dbReference type="SUPFAM" id="SSF55469">
    <property type="entry name" value="FMN-dependent nitroreductase-like"/>
    <property type="match status" value="1"/>
</dbReference>
<dbReference type="EMBL" id="LCQD01000034">
    <property type="protein sequence ID" value="KKW10581.1"/>
    <property type="molecule type" value="Genomic_DNA"/>
</dbReference>
<proteinExistence type="predicted"/>
<dbReference type="InterPro" id="IPR000415">
    <property type="entry name" value="Nitroreductase-like"/>
</dbReference>
<comment type="caution">
    <text evidence="1">The sequence shown here is derived from an EMBL/GenBank/DDBJ whole genome shotgun (WGS) entry which is preliminary data.</text>
</comment>
<organism evidence="1 2">
    <name type="scientific">Candidatus Gottesmanbacteria bacterium GW2011_GWB1_49_7</name>
    <dbReference type="NCBI Taxonomy" id="1618448"/>
    <lineage>
        <taxon>Bacteria</taxon>
        <taxon>Candidatus Gottesmaniibacteriota</taxon>
    </lineage>
</organism>
<evidence type="ECO:0000313" key="1">
    <source>
        <dbReference type="EMBL" id="KKW10581.1"/>
    </source>
</evidence>
<name>A0A0G1VVU0_9BACT</name>
<dbReference type="GO" id="GO:0016491">
    <property type="term" value="F:oxidoreductase activity"/>
    <property type="evidence" value="ECO:0007669"/>
    <property type="project" value="InterPro"/>
</dbReference>
<gene>
    <name evidence="1" type="ORF">UY48_C0034G0011</name>
</gene>
<accession>A0A0G1VVU0</accession>
<evidence type="ECO:0000313" key="2">
    <source>
        <dbReference type="Proteomes" id="UP000034588"/>
    </source>
</evidence>
<dbReference type="Proteomes" id="UP000034588">
    <property type="component" value="Unassembled WGS sequence"/>
</dbReference>
<dbReference type="Gene3D" id="3.40.109.10">
    <property type="entry name" value="NADH Oxidase"/>
    <property type="match status" value="1"/>
</dbReference>